<sequence length="305" mass="34241">MGQGAWTAQNVTDRETLNGGYIVKSNAFDGPKIENTLDFFFAHQMDKRVLAVTRQLSLSLGRSRRAAEPDASIRLDTLENAHSRAPMRHFAVFVITPAYIPQEALQVTDSRRRGPCHCDYSQIEHTLGPDSRKNLADRYWKANHASCKHTHPYLHNPRFAGSDTLCYCTILNLGNHAFRNLGDHPLQTMDKLLQECLVVCDCENDAASLIDVIKDHLLRCSVMPKHISACSVATGREYRRKTLFHLRFSGRPLFPVVARVVGIRERVVFSSKSNGMQEQAPAPGQRGRAPKSEVLSADRIEHTTP</sequence>
<proteinExistence type="predicted"/>
<evidence type="ECO:0000313" key="2">
    <source>
        <dbReference type="EMBL" id="UQC75868.1"/>
    </source>
</evidence>
<evidence type="ECO:0000256" key="1">
    <source>
        <dbReference type="SAM" id="MobiDB-lite"/>
    </source>
</evidence>
<accession>A0A9Q8SF12</accession>
<dbReference type="GeneID" id="73351299"/>
<gene>
    <name evidence="2" type="ORF">CLUP02_17377</name>
</gene>
<evidence type="ECO:0000313" key="3">
    <source>
        <dbReference type="Proteomes" id="UP000830671"/>
    </source>
</evidence>
<dbReference type="EMBL" id="CP019472">
    <property type="protein sequence ID" value="UQC75868.1"/>
    <property type="molecule type" value="Genomic_DNA"/>
</dbReference>
<feature type="region of interest" description="Disordered" evidence="1">
    <location>
        <begin position="272"/>
        <end position="305"/>
    </location>
</feature>
<dbReference type="KEGG" id="clup:CLUP02_17377"/>
<reference evidence="2" key="1">
    <citation type="journal article" date="2021" name="Mol. Plant Microbe Interact.">
        <title>Complete Genome Sequence of the Plant-Pathogenic Fungus Colletotrichum lupini.</title>
        <authorList>
            <person name="Baroncelli R."/>
            <person name="Pensec F."/>
            <person name="Da Lio D."/>
            <person name="Boufleur T."/>
            <person name="Vicente I."/>
            <person name="Sarrocco S."/>
            <person name="Picot A."/>
            <person name="Baraldi E."/>
            <person name="Sukno S."/>
            <person name="Thon M."/>
            <person name="Le Floch G."/>
        </authorList>
    </citation>
    <scope>NUCLEOTIDE SEQUENCE</scope>
    <source>
        <strain evidence="2">IMI 504893</strain>
    </source>
</reference>
<dbReference type="Proteomes" id="UP000830671">
    <property type="component" value="Chromosome 10"/>
</dbReference>
<keyword evidence="3" id="KW-1185">Reference proteome</keyword>
<organism evidence="2 3">
    <name type="scientific">Colletotrichum lupini</name>
    <dbReference type="NCBI Taxonomy" id="145971"/>
    <lineage>
        <taxon>Eukaryota</taxon>
        <taxon>Fungi</taxon>
        <taxon>Dikarya</taxon>
        <taxon>Ascomycota</taxon>
        <taxon>Pezizomycotina</taxon>
        <taxon>Sordariomycetes</taxon>
        <taxon>Hypocreomycetidae</taxon>
        <taxon>Glomerellales</taxon>
        <taxon>Glomerellaceae</taxon>
        <taxon>Colletotrichum</taxon>
        <taxon>Colletotrichum acutatum species complex</taxon>
    </lineage>
</organism>
<dbReference type="RefSeq" id="XP_049137513.1">
    <property type="nucleotide sequence ID" value="XM_049296289.1"/>
</dbReference>
<name>A0A9Q8SF12_9PEZI</name>
<feature type="compositionally biased region" description="Basic and acidic residues" evidence="1">
    <location>
        <begin position="296"/>
        <end position="305"/>
    </location>
</feature>
<dbReference type="AlphaFoldDB" id="A0A9Q8SF12"/>
<protein>
    <submittedName>
        <fullName evidence="2">Uncharacterized protein</fullName>
    </submittedName>
</protein>